<gene>
    <name evidence="1" type="ORF">PARHAE_00720</name>
</gene>
<dbReference type="RefSeq" id="WP_126153239.1">
    <property type="nucleotide sequence ID" value="NZ_UZWE01000021.1"/>
</dbReference>
<protein>
    <submittedName>
        <fullName evidence="1">Uncharacterized protein</fullName>
    </submittedName>
</protein>
<keyword evidence="2" id="KW-1185">Reference proteome</keyword>
<name>A0A447IJ82_9RHOB</name>
<dbReference type="AlphaFoldDB" id="A0A447IJ82"/>
<dbReference type="Proteomes" id="UP000270743">
    <property type="component" value="Unassembled WGS sequence"/>
</dbReference>
<accession>A0A447IJ82</accession>
<sequence>MKHAPIATLHPDLMAINCALTVGGLDRHDISGLLHKLAEKASPGRHSPDWVRLMACLPHSDRATNDLLNALAKAGPLYDSPPWDADDLDEVATEIEFAAAAYVEQIRALADNLRDPRSR</sequence>
<evidence type="ECO:0000313" key="2">
    <source>
        <dbReference type="Proteomes" id="UP000270743"/>
    </source>
</evidence>
<organism evidence="1 2">
    <name type="scientific">Paracoccus haematequi</name>
    <dbReference type="NCBI Taxonomy" id="2491866"/>
    <lineage>
        <taxon>Bacteria</taxon>
        <taxon>Pseudomonadati</taxon>
        <taxon>Pseudomonadota</taxon>
        <taxon>Alphaproteobacteria</taxon>
        <taxon>Rhodobacterales</taxon>
        <taxon>Paracoccaceae</taxon>
        <taxon>Paracoccus</taxon>
    </lineage>
</organism>
<dbReference type="EMBL" id="UZWE01000021">
    <property type="protein sequence ID" value="VDS07543.1"/>
    <property type="molecule type" value="Genomic_DNA"/>
</dbReference>
<evidence type="ECO:0000313" key="1">
    <source>
        <dbReference type="EMBL" id="VDS07543.1"/>
    </source>
</evidence>
<proteinExistence type="predicted"/>
<reference evidence="1 2" key="1">
    <citation type="submission" date="2018-12" db="EMBL/GenBank/DDBJ databases">
        <authorList>
            <person name="Criscuolo A."/>
        </authorList>
    </citation>
    <scope>NUCLEOTIDE SEQUENCE [LARGE SCALE GENOMIC DNA]</scope>
    <source>
        <strain evidence="1">ACIP1116241</strain>
    </source>
</reference>